<feature type="signal peptide" evidence="1">
    <location>
        <begin position="1"/>
        <end position="22"/>
    </location>
</feature>
<sequence length="105" mass="11709">MPLYTMPMWSVTSSTLWMLCSSYSTDLCFFSVARTTPLDALMPTEGAPAATAASAYSICTNLPEGLNVVREKLYRSDAMTRKFDERLETTSQLACYDCVLRLKVT</sequence>
<evidence type="ECO:0000256" key="1">
    <source>
        <dbReference type="SAM" id="SignalP"/>
    </source>
</evidence>
<feature type="chain" id="PRO_5025620707" evidence="1">
    <location>
        <begin position="23"/>
        <end position="105"/>
    </location>
</feature>
<dbReference type="EMBL" id="GIFC01006917">
    <property type="protein sequence ID" value="MXU89000.1"/>
    <property type="molecule type" value="Transcribed_RNA"/>
</dbReference>
<evidence type="ECO:0000313" key="2">
    <source>
        <dbReference type="EMBL" id="MXU89000.1"/>
    </source>
</evidence>
<dbReference type="AlphaFoldDB" id="A0A6B0UGL8"/>
<name>A0A6B0UGL8_IXORI</name>
<accession>A0A6B0UGL8</accession>
<protein>
    <submittedName>
        <fullName evidence="2">Putative secreted protein</fullName>
    </submittedName>
</protein>
<keyword evidence="1" id="KW-0732">Signal</keyword>
<organism evidence="2">
    <name type="scientific">Ixodes ricinus</name>
    <name type="common">Common tick</name>
    <name type="synonym">Acarus ricinus</name>
    <dbReference type="NCBI Taxonomy" id="34613"/>
    <lineage>
        <taxon>Eukaryota</taxon>
        <taxon>Metazoa</taxon>
        <taxon>Ecdysozoa</taxon>
        <taxon>Arthropoda</taxon>
        <taxon>Chelicerata</taxon>
        <taxon>Arachnida</taxon>
        <taxon>Acari</taxon>
        <taxon>Parasitiformes</taxon>
        <taxon>Ixodida</taxon>
        <taxon>Ixodoidea</taxon>
        <taxon>Ixodidae</taxon>
        <taxon>Ixodinae</taxon>
        <taxon>Ixodes</taxon>
    </lineage>
</organism>
<reference evidence="2" key="1">
    <citation type="submission" date="2019-12" db="EMBL/GenBank/DDBJ databases">
        <title>An insight into the sialome of adult female Ixodes ricinus ticks feeding for 6 days.</title>
        <authorList>
            <person name="Perner J."/>
            <person name="Ribeiro J.M.C."/>
        </authorList>
    </citation>
    <scope>NUCLEOTIDE SEQUENCE</scope>
    <source>
        <strain evidence="2">Semi-engorged</strain>
        <tissue evidence="2">Salivary glands</tissue>
    </source>
</reference>
<proteinExistence type="predicted"/>